<organism evidence="2 3">
    <name type="scientific">Streptomyces lacrimifluminis</name>
    <dbReference type="NCBI Taxonomy" id="1500077"/>
    <lineage>
        <taxon>Bacteria</taxon>
        <taxon>Bacillati</taxon>
        <taxon>Actinomycetota</taxon>
        <taxon>Actinomycetes</taxon>
        <taxon>Kitasatosporales</taxon>
        <taxon>Streptomycetaceae</taxon>
        <taxon>Streptomyces</taxon>
    </lineage>
</organism>
<evidence type="ECO:0000313" key="3">
    <source>
        <dbReference type="Proteomes" id="UP000625682"/>
    </source>
</evidence>
<comment type="caution">
    <text evidence="2">The sequence shown here is derived from an EMBL/GenBank/DDBJ whole genome shotgun (WGS) entry which is preliminary data.</text>
</comment>
<evidence type="ECO:0000313" key="2">
    <source>
        <dbReference type="EMBL" id="GGJ53403.1"/>
    </source>
</evidence>
<protein>
    <submittedName>
        <fullName evidence="2">Uncharacterized protein</fullName>
    </submittedName>
</protein>
<dbReference type="AlphaFoldDB" id="A0A917P1U0"/>
<dbReference type="Proteomes" id="UP000625682">
    <property type="component" value="Unassembled WGS sequence"/>
</dbReference>
<proteinExistence type="predicted"/>
<sequence length="111" mass="11734">MTWDSGALIRYTTWRDATLPLDAVVVAGAAAGGLPHPEFPRAGRPPHRPLEPPRLDGFETRHGPRPGPALRGVGAALGTPGRASFLHIRRLAPARGAFLSVMWAATAATAR</sequence>
<gene>
    <name evidence="2" type="ORF">GCM10012282_58070</name>
</gene>
<accession>A0A917P1U0</accession>
<reference evidence="2" key="2">
    <citation type="submission" date="2020-09" db="EMBL/GenBank/DDBJ databases">
        <authorList>
            <person name="Sun Q."/>
            <person name="Zhou Y."/>
        </authorList>
    </citation>
    <scope>NUCLEOTIDE SEQUENCE</scope>
    <source>
        <strain evidence="2">CGMCC 4.7272</strain>
    </source>
</reference>
<feature type="region of interest" description="Disordered" evidence="1">
    <location>
        <begin position="34"/>
        <end position="74"/>
    </location>
</feature>
<reference evidence="2" key="1">
    <citation type="journal article" date="2014" name="Int. J. Syst. Evol. Microbiol.">
        <title>Complete genome sequence of Corynebacterium casei LMG S-19264T (=DSM 44701T), isolated from a smear-ripened cheese.</title>
        <authorList>
            <consortium name="US DOE Joint Genome Institute (JGI-PGF)"/>
            <person name="Walter F."/>
            <person name="Albersmeier A."/>
            <person name="Kalinowski J."/>
            <person name="Ruckert C."/>
        </authorList>
    </citation>
    <scope>NUCLEOTIDE SEQUENCE</scope>
    <source>
        <strain evidence="2">CGMCC 4.7272</strain>
    </source>
</reference>
<name>A0A917P1U0_9ACTN</name>
<evidence type="ECO:0000256" key="1">
    <source>
        <dbReference type="SAM" id="MobiDB-lite"/>
    </source>
</evidence>
<keyword evidence="3" id="KW-1185">Reference proteome</keyword>
<feature type="compositionally biased region" description="Basic and acidic residues" evidence="1">
    <location>
        <begin position="48"/>
        <end position="62"/>
    </location>
</feature>
<dbReference type="EMBL" id="BMMU01000022">
    <property type="protein sequence ID" value="GGJ53403.1"/>
    <property type="molecule type" value="Genomic_DNA"/>
</dbReference>